<feature type="binding site" evidence="2">
    <location>
        <position position="66"/>
    </location>
    <ligand>
        <name>substrate</name>
    </ligand>
</feature>
<dbReference type="Proteomes" id="UP000003503">
    <property type="component" value="Unassembled WGS sequence"/>
</dbReference>
<dbReference type="eggNOG" id="COG5496">
    <property type="taxonomic scope" value="Bacteria"/>
</dbReference>
<dbReference type="SUPFAM" id="SSF54637">
    <property type="entry name" value="Thioesterase/thiol ester dehydrase-isomerase"/>
    <property type="match status" value="1"/>
</dbReference>
<feature type="active site" evidence="1">
    <location>
        <position position="73"/>
    </location>
</feature>
<comment type="caution">
    <text evidence="4">The sequence shown here is derived from an EMBL/GenBank/DDBJ whole genome shotgun (WGS) entry which is preliminary data.</text>
</comment>
<dbReference type="HOGENOM" id="CLU_119426_3_0_9"/>
<gene>
    <name evidence="4" type="ORF">HMPREF9083_0803</name>
</gene>
<dbReference type="InterPro" id="IPR054485">
    <property type="entry name" value="FlK-like_dom"/>
</dbReference>
<dbReference type="PANTHER" id="PTHR36934">
    <property type="entry name" value="BLR0278 PROTEIN"/>
    <property type="match status" value="1"/>
</dbReference>
<dbReference type="PANTHER" id="PTHR36934:SF1">
    <property type="entry name" value="THIOESTERASE DOMAIN-CONTAINING PROTEIN"/>
    <property type="match status" value="1"/>
</dbReference>
<feature type="binding site" evidence="2">
    <location>
        <position position="66"/>
    </location>
    <ligand>
        <name>CoA</name>
        <dbReference type="ChEBI" id="CHEBI:57287"/>
    </ligand>
</feature>
<dbReference type="Pfam" id="PF22636">
    <property type="entry name" value="FlK"/>
    <property type="match status" value="1"/>
</dbReference>
<name>F2BXC3_9FIRM</name>
<dbReference type="EMBL" id="AFBB01000016">
    <property type="protein sequence ID" value="EGF13680.1"/>
    <property type="molecule type" value="Genomic_DNA"/>
</dbReference>
<dbReference type="PIRSF" id="PIRSF014972">
    <property type="entry name" value="FlK"/>
    <property type="match status" value="1"/>
</dbReference>
<dbReference type="Gene3D" id="3.10.129.10">
    <property type="entry name" value="Hotdog Thioesterase"/>
    <property type="match status" value="1"/>
</dbReference>
<organism evidence="4 5">
    <name type="scientific">Dialister micraerophilus DSM 19965</name>
    <dbReference type="NCBI Taxonomy" id="888062"/>
    <lineage>
        <taxon>Bacteria</taxon>
        <taxon>Bacillati</taxon>
        <taxon>Bacillota</taxon>
        <taxon>Negativicutes</taxon>
        <taxon>Veillonellales</taxon>
        <taxon>Veillonellaceae</taxon>
        <taxon>Dialister</taxon>
    </lineage>
</organism>
<feature type="binding site" evidence="2">
    <location>
        <position position="117"/>
    </location>
    <ligand>
        <name>substrate</name>
    </ligand>
</feature>
<keyword evidence="5" id="KW-1185">Reference proteome</keyword>
<feature type="active site" evidence="1">
    <location>
        <position position="39"/>
    </location>
</feature>
<proteinExistence type="predicted"/>
<feature type="domain" description="Fluoroacetyl-CoA-specific thioesterase-like" evidence="3">
    <location>
        <begin position="21"/>
        <end position="123"/>
    </location>
</feature>
<dbReference type="InterPro" id="IPR029069">
    <property type="entry name" value="HotDog_dom_sf"/>
</dbReference>
<dbReference type="AlphaFoldDB" id="F2BXC3"/>
<evidence type="ECO:0000313" key="5">
    <source>
        <dbReference type="Proteomes" id="UP000003503"/>
    </source>
</evidence>
<feature type="active site" evidence="1">
    <location>
        <position position="47"/>
    </location>
</feature>
<evidence type="ECO:0000256" key="1">
    <source>
        <dbReference type="PIRSR" id="PIRSR014972-1"/>
    </source>
</evidence>
<accession>F2BXC3</accession>
<evidence type="ECO:0000259" key="3">
    <source>
        <dbReference type="Pfam" id="PF22636"/>
    </source>
</evidence>
<evidence type="ECO:0000313" key="4">
    <source>
        <dbReference type="EMBL" id="EGF13680.1"/>
    </source>
</evidence>
<sequence length="132" mass="14567">MKEEKMNLKTGLNATSTFKIKSTETAKFIKSGSLPVLATPVLCAYIEETCVKASENHLPKGFTTVGFHIELDHIAPSAVNSEISVVAKLIHVDGKKLEFEAIAKEKTKTIGHAKHLRMIVNEEKFMSKLSNK</sequence>
<dbReference type="STRING" id="888062.HMPREF9083_0803"/>
<protein>
    <submittedName>
        <fullName evidence="4">Thioesterase</fullName>
    </submittedName>
</protein>
<reference evidence="4 5" key="1">
    <citation type="submission" date="2011-02" db="EMBL/GenBank/DDBJ databases">
        <authorList>
            <person name="Muzny D."/>
            <person name="Qin X."/>
            <person name="Deng J."/>
            <person name="Jiang H."/>
            <person name="Liu Y."/>
            <person name="Qu J."/>
            <person name="Song X.-Z."/>
            <person name="Zhang L."/>
            <person name="Thornton R."/>
            <person name="Coyle M."/>
            <person name="Francisco L."/>
            <person name="Jackson L."/>
            <person name="Javaid M."/>
            <person name="Korchina V."/>
            <person name="Kovar C."/>
            <person name="Mata R."/>
            <person name="Mathew T."/>
            <person name="Ngo R."/>
            <person name="Nguyen L."/>
            <person name="Nguyen N."/>
            <person name="Okwuonu G."/>
            <person name="Ongeri F."/>
            <person name="Pham C."/>
            <person name="Simmons D."/>
            <person name="Wilczek-Boney K."/>
            <person name="Hale W."/>
            <person name="Jakkamsetti A."/>
            <person name="Pham P."/>
            <person name="Ruth R."/>
            <person name="San Lucas F."/>
            <person name="Warren J."/>
            <person name="Zhang J."/>
            <person name="Zhao Z."/>
            <person name="Zhou C."/>
            <person name="Zhu D."/>
            <person name="Lee S."/>
            <person name="Bess C."/>
            <person name="Blankenburg K."/>
            <person name="Forbes L."/>
            <person name="Fu Q."/>
            <person name="Gubbala S."/>
            <person name="Hirani K."/>
            <person name="Jayaseelan J.C."/>
            <person name="Lara F."/>
            <person name="Munidasa M."/>
            <person name="Palculict T."/>
            <person name="Patil S."/>
            <person name="Pu L.-L."/>
            <person name="Saada N."/>
            <person name="Tang L."/>
            <person name="Weissenberger G."/>
            <person name="Zhu Y."/>
            <person name="Hemphill L."/>
            <person name="Shang Y."/>
            <person name="Youmans B."/>
            <person name="Ayvaz T."/>
            <person name="Ross M."/>
            <person name="Santibanez J."/>
            <person name="Aqrawi P."/>
            <person name="Gross S."/>
            <person name="Joshi V."/>
            <person name="Fowler G."/>
            <person name="Nazareth L."/>
            <person name="Reid J."/>
            <person name="Worley K."/>
            <person name="Petrosino J."/>
            <person name="Highlander S."/>
            <person name="Gibbs R."/>
        </authorList>
    </citation>
    <scope>NUCLEOTIDE SEQUENCE [LARGE SCALE GENOMIC DNA]</scope>
    <source>
        <strain evidence="4 5">DSM 19965</strain>
    </source>
</reference>
<evidence type="ECO:0000256" key="2">
    <source>
        <dbReference type="PIRSR" id="PIRSR014972-2"/>
    </source>
</evidence>
<dbReference type="InterPro" id="IPR025540">
    <property type="entry name" value="FlK"/>
</dbReference>